<proteinExistence type="predicted"/>
<keyword evidence="3" id="KW-1185">Reference proteome</keyword>
<dbReference type="PROSITE" id="PS50202">
    <property type="entry name" value="MSP"/>
    <property type="match status" value="1"/>
</dbReference>
<dbReference type="Proteomes" id="UP000614601">
    <property type="component" value="Unassembled WGS sequence"/>
</dbReference>
<dbReference type="InterPro" id="IPR013783">
    <property type="entry name" value="Ig-like_fold"/>
</dbReference>
<dbReference type="InterPro" id="IPR008962">
    <property type="entry name" value="PapD-like_sf"/>
</dbReference>
<dbReference type="SUPFAM" id="SSF49354">
    <property type="entry name" value="PapD-like"/>
    <property type="match status" value="1"/>
</dbReference>
<protein>
    <recommendedName>
        <fullName evidence="1">MSP domain-containing protein</fullName>
    </recommendedName>
</protein>
<reference evidence="2" key="1">
    <citation type="submission" date="2020-09" db="EMBL/GenBank/DDBJ databases">
        <authorList>
            <person name="Kikuchi T."/>
        </authorList>
    </citation>
    <scope>NUCLEOTIDE SEQUENCE</scope>
    <source>
        <strain evidence="2">SH1</strain>
    </source>
</reference>
<evidence type="ECO:0000313" key="3">
    <source>
        <dbReference type="Proteomes" id="UP000614601"/>
    </source>
</evidence>
<feature type="domain" description="MSP" evidence="1">
    <location>
        <begin position="26"/>
        <end position="159"/>
    </location>
</feature>
<dbReference type="EMBL" id="CAJFCW020000002">
    <property type="protein sequence ID" value="CAG9090787.1"/>
    <property type="molecule type" value="Genomic_DNA"/>
</dbReference>
<dbReference type="AlphaFoldDB" id="A0A811K2K9"/>
<gene>
    <name evidence="2" type="ORF">BOKJ2_LOCUS3049</name>
</gene>
<dbReference type="OrthoDB" id="5783490at2759"/>
<evidence type="ECO:0000259" key="1">
    <source>
        <dbReference type="PROSITE" id="PS50202"/>
    </source>
</evidence>
<dbReference type="Proteomes" id="UP000783686">
    <property type="component" value="Unassembled WGS sequence"/>
</dbReference>
<dbReference type="EMBL" id="CAJFDH010000002">
    <property type="protein sequence ID" value="CAD5210161.1"/>
    <property type="molecule type" value="Genomic_DNA"/>
</dbReference>
<dbReference type="Gene3D" id="2.60.40.10">
    <property type="entry name" value="Immunoglobulins"/>
    <property type="match status" value="1"/>
</dbReference>
<name>A0A811K2K9_9BILA</name>
<comment type="caution">
    <text evidence="2">The sequence shown here is derived from an EMBL/GenBank/DDBJ whole genome shotgun (WGS) entry which is preliminary data.</text>
</comment>
<organism evidence="2 3">
    <name type="scientific">Bursaphelenchus okinawaensis</name>
    <dbReference type="NCBI Taxonomy" id="465554"/>
    <lineage>
        <taxon>Eukaryota</taxon>
        <taxon>Metazoa</taxon>
        <taxon>Ecdysozoa</taxon>
        <taxon>Nematoda</taxon>
        <taxon>Chromadorea</taxon>
        <taxon>Rhabditida</taxon>
        <taxon>Tylenchina</taxon>
        <taxon>Tylenchomorpha</taxon>
        <taxon>Aphelenchoidea</taxon>
        <taxon>Aphelenchoididae</taxon>
        <taxon>Bursaphelenchus</taxon>
    </lineage>
</organism>
<evidence type="ECO:0000313" key="2">
    <source>
        <dbReference type="EMBL" id="CAD5210161.1"/>
    </source>
</evidence>
<sequence>MADVKLLDLAPSTKSTKKKEAPIGGMPDGEPILNPKWLVFSPADKYRTAQYALFTITNAEPVKVAYRLRTRDRLFPQLSHSHGVLASKESVEIVCYIPSHDQWPRDIVEYSGKVHKIVVETLTVPDSMTVPQNQKDLVNAVRRLFHNTASKAQLTRLYLKLKILLPSVPAGSPPKKASSTTF</sequence>
<accession>A0A811K2K9</accession>
<dbReference type="InterPro" id="IPR000535">
    <property type="entry name" value="MSP_dom"/>
</dbReference>